<reference evidence="1" key="1">
    <citation type="submission" date="2014-11" db="EMBL/GenBank/DDBJ databases">
        <authorList>
            <person name="Amaro Gonzalez C."/>
        </authorList>
    </citation>
    <scope>NUCLEOTIDE SEQUENCE</scope>
</reference>
<dbReference type="EMBL" id="GBXM01103581">
    <property type="protein sequence ID" value="JAH04996.1"/>
    <property type="molecule type" value="Transcribed_RNA"/>
</dbReference>
<accession>A0A0E9PK37</accession>
<proteinExistence type="predicted"/>
<reference evidence="1" key="2">
    <citation type="journal article" date="2015" name="Fish Shellfish Immunol.">
        <title>Early steps in the European eel (Anguilla anguilla)-Vibrio vulnificus interaction in the gills: Role of the RtxA13 toxin.</title>
        <authorList>
            <person name="Callol A."/>
            <person name="Pajuelo D."/>
            <person name="Ebbesson L."/>
            <person name="Teles M."/>
            <person name="MacKenzie S."/>
            <person name="Amaro C."/>
        </authorList>
    </citation>
    <scope>NUCLEOTIDE SEQUENCE</scope>
</reference>
<evidence type="ECO:0000313" key="1">
    <source>
        <dbReference type="EMBL" id="JAH04996.1"/>
    </source>
</evidence>
<name>A0A0E9PK37_ANGAN</name>
<dbReference type="AlphaFoldDB" id="A0A0E9PK37"/>
<organism evidence="1">
    <name type="scientific">Anguilla anguilla</name>
    <name type="common">European freshwater eel</name>
    <name type="synonym">Muraena anguilla</name>
    <dbReference type="NCBI Taxonomy" id="7936"/>
    <lineage>
        <taxon>Eukaryota</taxon>
        <taxon>Metazoa</taxon>
        <taxon>Chordata</taxon>
        <taxon>Craniata</taxon>
        <taxon>Vertebrata</taxon>
        <taxon>Euteleostomi</taxon>
        <taxon>Actinopterygii</taxon>
        <taxon>Neopterygii</taxon>
        <taxon>Teleostei</taxon>
        <taxon>Anguilliformes</taxon>
        <taxon>Anguillidae</taxon>
        <taxon>Anguilla</taxon>
    </lineage>
</organism>
<sequence length="50" mass="5706">MSQHVMLTFVGEWQCFKAEKCVCYATSQRPEIGSIQLHVCFILQIIVSTT</sequence>
<protein>
    <submittedName>
        <fullName evidence="1">Uncharacterized protein</fullName>
    </submittedName>
</protein>